<comment type="caution">
    <text evidence="2">The sequence shown here is derived from an EMBL/GenBank/DDBJ whole genome shotgun (WGS) entry which is preliminary data.</text>
</comment>
<dbReference type="PANTHER" id="PTHR11439">
    <property type="entry name" value="GAG-POL-RELATED RETROTRANSPOSON"/>
    <property type="match status" value="1"/>
</dbReference>
<evidence type="ECO:0000313" key="3">
    <source>
        <dbReference type="Proteomes" id="UP001151760"/>
    </source>
</evidence>
<dbReference type="CDD" id="cd09272">
    <property type="entry name" value="RNase_HI_RT_Ty1"/>
    <property type="match status" value="1"/>
</dbReference>
<gene>
    <name evidence="2" type="ORF">Tco_0874383</name>
</gene>
<evidence type="ECO:0000313" key="2">
    <source>
        <dbReference type="EMBL" id="GJT15677.1"/>
    </source>
</evidence>
<reference evidence="2" key="2">
    <citation type="submission" date="2022-01" db="EMBL/GenBank/DDBJ databases">
        <authorList>
            <person name="Yamashiro T."/>
            <person name="Shiraishi A."/>
            <person name="Satake H."/>
            <person name="Nakayama K."/>
        </authorList>
    </citation>
    <scope>NUCLEOTIDE SEQUENCE</scope>
</reference>
<dbReference type="Proteomes" id="UP001151760">
    <property type="component" value="Unassembled WGS sequence"/>
</dbReference>
<proteinExistence type="predicted"/>
<evidence type="ECO:0000259" key="1">
    <source>
        <dbReference type="Pfam" id="PF07727"/>
    </source>
</evidence>
<organism evidence="2 3">
    <name type="scientific">Tanacetum coccineum</name>
    <dbReference type="NCBI Taxonomy" id="301880"/>
    <lineage>
        <taxon>Eukaryota</taxon>
        <taxon>Viridiplantae</taxon>
        <taxon>Streptophyta</taxon>
        <taxon>Embryophyta</taxon>
        <taxon>Tracheophyta</taxon>
        <taxon>Spermatophyta</taxon>
        <taxon>Magnoliopsida</taxon>
        <taxon>eudicotyledons</taxon>
        <taxon>Gunneridae</taxon>
        <taxon>Pentapetalae</taxon>
        <taxon>asterids</taxon>
        <taxon>campanulids</taxon>
        <taxon>Asterales</taxon>
        <taxon>Asteraceae</taxon>
        <taxon>Asteroideae</taxon>
        <taxon>Anthemideae</taxon>
        <taxon>Anthemidinae</taxon>
        <taxon>Tanacetum</taxon>
    </lineage>
</organism>
<name>A0ABQ5BP95_9ASTR</name>
<dbReference type="EMBL" id="BQNB010013416">
    <property type="protein sequence ID" value="GJT15677.1"/>
    <property type="molecule type" value="Genomic_DNA"/>
</dbReference>
<dbReference type="PANTHER" id="PTHR11439:SF495">
    <property type="entry name" value="REVERSE TRANSCRIPTASE, RNA-DEPENDENT DNA POLYMERASE-RELATED"/>
    <property type="match status" value="1"/>
</dbReference>
<protein>
    <submittedName>
        <fullName evidence="2">Retrovirus-related pol polyprotein from transposon TNT 1-94</fullName>
    </submittedName>
</protein>
<dbReference type="InterPro" id="IPR013103">
    <property type="entry name" value="RVT_2"/>
</dbReference>
<sequence>MDEEGVVTKNKARLVAQGYNQHEGIDYEETYAPVARLEAIRIFLTYATYMVKCPMLPPNNLSPDESGVYVNETLFRGMIGSPIYLTASRPDIQFSTYLCARYQANPKESHLVAIKRISRYLKGTPNLGLWYLKGSGFDLKAYSNSDYAGCNLDRKSTSGGCQILRGKLVCWSAKKQSSVAMSSAESEYAMLKSS</sequence>
<feature type="domain" description="Reverse transcriptase Ty1/copia-type" evidence="1">
    <location>
        <begin position="4"/>
        <end position="48"/>
    </location>
</feature>
<reference evidence="2" key="1">
    <citation type="journal article" date="2022" name="Int. J. Mol. Sci.">
        <title>Draft Genome of Tanacetum Coccineum: Genomic Comparison of Closely Related Tanacetum-Family Plants.</title>
        <authorList>
            <person name="Yamashiro T."/>
            <person name="Shiraishi A."/>
            <person name="Nakayama K."/>
            <person name="Satake H."/>
        </authorList>
    </citation>
    <scope>NUCLEOTIDE SEQUENCE</scope>
</reference>
<keyword evidence="3" id="KW-1185">Reference proteome</keyword>
<dbReference type="Pfam" id="PF07727">
    <property type="entry name" value="RVT_2"/>
    <property type="match status" value="1"/>
</dbReference>
<accession>A0ABQ5BP95</accession>